<dbReference type="Proteomes" id="UP000271241">
    <property type="component" value="Unassembled WGS sequence"/>
</dbReference>
<keyword evidence="2 4" id="KW-0378">Hydrolase</keyword>
<feature type="domain" description="Glycoside hydrolase family 31 TIM barrel" evidence="5">
    <location>
        <begin position="29"/>
        <end position="419"/>
    </location>
</feature>
<dbReference type="InterPro" id="IPR013780">
    <property type="entry name" value="Glyco_hydro_b"/>
</dbReference>
<dbReference type="Gene3D" id="2.60.40.1180">
    <property type="entry name" value="Golgi alpha-mannosidase II"/>
    <property type="match status" value="2"/>
</dbReference>
<dbReference type="InterPro" id="IPR030458">
    <property type="entry name" value="Glyco_hydro_31_AS"/>
</dbReference>
<dbReference type="SUPFAM" id="SSF51011">
    <property type="entry name" value="Glycosyl hydrolase domain"/>
    <property type="match status" value="1"/>
</dbReference>
<dbReference type="OrthoDB" id="5839090at2759"/>
<dbReference type="InterPro" id="IPR048395">
    <property type="entry name" value="Glyco_hydro_31_C"/>
</dbReference>
<proteinExistence type="inferred from homology"/>
<dbReference type="EMBL" id="KZ993666">
    <property type="protein sequence ID" value="RKP04517.1"/>
    <property type="molecule type" value="Genomic_DNA"/>
</dbReference>
<organism evidence="7 8">
    <name type="scientific">Thamnocephalis sphaerospora</name>
    <dbReference type="NCBI Taxonomy" id="78915"/>
    <lineage>
        <taxon>Eukaryota</taxon>
        <taxon>Fungi</taxon>
        <taxon>Fungi incertae sedis</taxon>
        <taxon>Zoopagomycota</taxon>
        <taxon>Zoopagomycotina</taxon>
        <taxon>Zoopagomycetes</taxon>
        <taxon>Zoopagales</taxon>
        <taxon>Sigmoideomycetaceae</taxon>
        <taxon>Thamnocephalis</taxon>
    </lineage>
</organism>
<evidence type="ECO:0000256" key="3">
    <source>
        <dbReference type="ARBA" id="ARBA00023295"/>
    </source>
</evidence>
<dbReference type="STRING" id="78915.A0A4P9XFZ7"/>
<evidence type="ECO:0000256" key="1">
    <source>
        <dbReference type="ARBA" id="ARBA00007806"/>
    </source>
</evidence>
<gene>
    <name evidence="7" type="ORF">THASP1DRAFT_9851</name>
</gene>
<dbReference type="InterPro" id="IPR017853">
    <property type="entry name" value="GH"/>
</dbReference>
<name>A0A4P9XFZ7_9FUNG</name>
<feature type="domain" description="Glycosyl hydrolase family 31 C-terminal" evidence="6">
    <location>
        <begin position="427"/>
        <end position="519"/>
    </location>
</feature>
<dbReference type="AlphaFoldDB" id="A0A4P9XFZ7"/>
<protein>
    <submittedName>
        <fullName evidence="7">Family 31 glycoside hydrolase</fullName>
    </submittedName>
</protein>
<dbReference type="Pfam" id="PF21365">
    <property type="entry name" value="Glyco_hydro_31_3rd"/>
    <property type="match status" value="1"/>
</dbReference>
<evidence type="ECO:0000313" key="8">
    <source>
        <dbReference type="Proteomes" id="UP000271241"/>
    </source>
</evidence>
<dbReference type="Pfam" id="PF01055">
    <property type="entry name" value="Glyco_hydro_31_2nd"/>
    <property type="match status" value="1"/>
</dbReference>
<comment type="similarity">
    <text evidence="1 4">Belongs to the glycosyl hydrolase 31 family.</text>
</comment>
<keyword evidence="8" id="KW-1185">Reference proteome</keyword>
<dbReference type="Gene3D" id="2.60.40.1760">
    <property type="entry name" value="glycosyl hydrolase (family 31)"/>
    <property type="match status" value="1"/>
</dbReference>
<dbReference type="PANTHER" id="PTHR22762">
    <property type="entry name" value="ALPHA-GLUCOSIDASE"/>
    <property type="match status" value="1"/>
</dbReference>
<sequence length="561" mass="64032">LGGVLDFYVYSGPTAADVVRQHAELVGKPHMAPLWALGWHQCRYGYENVDALAKVVAEYRTHQIPLEAMWADIDYMQGRKDFTFDPDKFPRERVAELVEDLHEHQQRFVAIIDPGIKIEPGYAAYDSGIKRDVFLRAANGRDYVVGKVWPGYVHFPDWFHPNTYDWWRMHLQQFISDVSADGIWIDMNEVANWCDGDCNVDLDKLSGKQVKIEQKKSDSSYTFSWLGRRASIAPVNKDEQREQDMLYRINNGARNLPIETGSAPIDAIHANGLREYDVHNLYGHMESILTRRALQEIRPQSRPFILTRSTFAGTGAHAAHWTGDNWSQWDHLADSITGVLNFQLFGIPFVGADICGFVGNATEELCIRWHQLGAFYPFARNHNAIGQRDQEPYVWPAVASALRTVLDIRYALLSYLYTLSYNAHVRGDTLWRPLFFEFPVDEHAHQFDQQVMIGGSFMLTPVVNEGQRMLDVYFPHAVWFDWYTSMPILTHSSSQVGDILAVHAPLDRIPLYIRGGRAIALHRPGMTTLETHNTPFTLLLALDTKGRAQGELYLDDGISQH</sequence>
<feature type="non-terminal residue" evidence="7">
    <location>
        <position position="561"/>
    </location>
</feature>
<dbReference type="SUPFAM" id="SSF51445">
    <property type="entry name" value="(Trans)glycosidases"/>
    <property type="match status" value="1"/>
</dbReference>
<dbReference type="PANTHER" id="PTHR22762:SF133">
    <property type="entry name" value="P-TYPE DOMAIN-CONTAINING PROTEIN"/>
    <property type="match status" value="1"/>
</dbReference>
<accession>A0A4P9XFZ7</accession>
<dbReference type="Gene3D" id="3.20.20.80">
    <property type="entry name" value="Glycosidases"/>
    <property type="match status" value="1"/>
</dbReference>
<dbReference type="InterPro" id="IPR000322">
    <property type="entry name" value="Glyco_hydro_31_TIM"/>
</dbReference>
<evidence type="ECO:0000313" key="7">
    <source>
        <dbReference type="EMBL" id="RKP04517.1"/>
    </source>
</evidence>
<evidence type="ECO:0000256" key="4">
    <source>
        <dbReference type="RuleBase" id="RU361185"/>
    </source>
</evidence>
<evidence type="ECO:0000256" key="2">
    <source>
        <dbReference type="ARBA" id="ARBA00022801"/>
    </source>
</evidence>
<keyword evidence="3 4" id="KW-0326">Glycosidase</keyword>
<dbReference type="GO" id="GO:0005975">
    <property type="term" value="P:carbohydrate metabolic process"/>
    <property type="evidence" value="ECO:0007669"/>
    <property type="project" value="InterPro"/>
</dbReference>
<evidence type="ECO:0000259" key="6">
    <source>
        <dbReference type="Pfam" id="PF21365"/>
    </source>
</evidence>
<feature type="non-terminal residue" evidence="7">
    <location>
        <position position="1"/>
    </location>
</feature>
<dbReference type="GO" id="GO:0004553">
    <property type="term" value="F:hydrolase activity, hydrolyzing O-glycosyl compounds"/>
    <property type="evidence" value="ECO:0007669"/>
    <property type="project" value="InterPro"/>
</dbReference>
<evidence type="ECO:0000259" key="5">
    <source>
        <dbReference type="Pfam" id="PF01055"/>
    </source>
</evidence>
<dbReference type="CDD" id="cd06602">
    <property type="entry name" value="GH31_MGAM_SI_GAA"/>
    <property type="match status" value="1"/>
</dbReference>
<reference evidence="8" key="1">
    <citation type="journal article" date="2018" name="Nat. Microbiol.">
        <title>Leveraging single-cell genomics to expand the fungal tree of life.</title>
        <authorList>
            <person name="Ahrendt S.R."/>
            <person name="Quandt C.A."/>
            <person name="Ciobanu D."/>
            <person name="Clum A."/>
            <person name="Salamov A."/>
            <person name="Andreopoulos B."/>
            <person name="Cheng J.F."/>
            <person name="Woyke T."/>
            <person name="Pelin A."/>
            <person name="Henrissat B."/>
            <person name="Reynolds N.K."/>
            <person name="Benny G.L."/>
            <person name="Smith M.E."/>
            <person name="James T.Y."/>
            <person name="Grigoriev I.V."/>
        </authorList>
    </citation>
    <scope>NUCLEOTIDE SEQUENCE [LARGE SCALE GENOMIC DNA]</scope>
    <source>
        <strain evidence="8">RSA 1356</strain>
    </source>
</reference>
<dbReference type="PROSITE" id="PS00129">
    <property type="entry name" value="GLYCOSYL_HYDROL_F31_1"/>
    <property type="match status" value="1"/>
</dbReference>